<keyword evidence="4 5" id="KW-0067">ATP-binding</keyword>
<dbReference type="InterPro" id="IPR009091">
    <property type="entry name" value="RCC1/BLIP-II"/>
</dbReference>
<dbReference type="Pfam" id="PF00069">
    <property type="entry name" value="Pkinase"/>
    <property type="match status" value="1"/>
</dbReference>
<dbReference type="GO" id="GO:0042803">
    <property type="term" value="F:protein homodimerization activity"/>
    <property type="evidence" value="ECO:0007669"/>
    <property type="project" value="UniProtKB-ARBA"/>
</dbReference>
<dbReference type="GO" id="GO:0005524">
    <property type="term" value="F:ATP binding"/>
    <property type="evidence" value="ECO:0007669"/>
    <property type="project" value="UniProtKB-UniRule"/>
</dbReference>
<evidence type="ECO:0000313" key="9">
    <source>
        <dbReference type="Proteomes" id="UP001443914"/>
    </source>
</evidence>
<gene>
    <name evidence="8" type="ORF">RND81_06G044700</name>
</gene>
<feature type="domain" description="Protein kinase" evidence="7">
    <location>
        <begin position="481"/>
        <end position="779"/>
    </location>
</feature>
<evidence type="ECO:0000256" key="3">
    <source>
        <dbReference type="ARBA" id="ARBA00022777"/>
    </source>
</evidence>
<dbReference type="SMART" id="SM00220">
    <property type="entry name" value="S_TKc"/>
    <property type="match status" value="1"/>
</dbReference>
<keyword evidence="6" id="KW-0472">Membrane</keyword>
<dbReference type="Gene3D" id="3.30.200.20">
    <property type="entry name" value="Phosphorylase Kinase, domain 1"/>
    <property type="match status" value="1"/>
</dbReference>
<keyword evidence="2 5" id="KW-0547">Nucleotide-binding</keyword>
<keyword evidence="1" id="KW-0808">Transferase</keyword>
<accession>A0AAW1K9N1</accession>
<keyword evidence="6" id="KW-1133">Transmembrane helix</keyword>
<evidence type="ECO:0000256" key="4">
    <source>
        <dbReference type="ARBA" id="ARBA00022840"/>
    </source>
</evidence>
<dbReference type="Proteomes" id="UP001443914">
    <property type="component" value="Unassembled WGS sequence"/>
</dbReference>
<evidence type="ECO:0000259" key="7">
    <source>
        <dbReference type="PROSITE" id="PS50011"/>
    </source>
</evidence>
<dbReference type="InterPro" id="IPR000719">
    <property type="entry name" value="Prot_kinase_dom"/>
</dbReference>
<organism evidence="8 9">
    <name type="scientific">Saponaria officinalis</name>
    <name type="common">Common soapwort</name>
    <name type="synonym">Lychnis saponaria</name>
    <dbReference type="NCBI Taxonomy" id="3572"/>
    <lineage>
        <taxon>Eukaryota</taxon>
        <taxon>Viridiplantae</taxon>
        <taxon>Streptophyta</taxon>
        <taxon>Embryophyta</taxon>
        <taxon>Tracheophyta</taxon>
        <taxon>Spermatophyta</taxon>
        <taxon>Magnoliopsida</taxon>
        <taxon>eudicotyledons</taxon>
        <taxon>Gunneridae</taxon>
        <taxon>Pentapetalae</taxon>
        <taxon>Caryophyllales</taxon>
        <taxon>Caryophyllaceae</taxon>
        <taxon>Caryophylleae</taxon>
        <taxon>Saponaria</taxon>
    </lineage>
</organism>
<dbReference type="GO" id="GO:0004672">
    <property type="term" value="F:protein kinase activity"/>
    <property type="evidence" value="ECO:0007669"/>
    <property type="project" value="InterPro"/>
</dbReference>
<name>A0AAW1K9N1_SAPOF</name>
<keyword evidence="6" id="KW-0812">Transmembrane</keyword>
<keyword evidence="9" id="KW-1185">Reference proteome</keyword>
<feature type="binding site" evidence="5">
    <location>
        <position position="509"/>
    </location>
    <ligand>
        <name>ATP</name>
        <dbReference type="ChEBI" id="CHEBI:30616"/>
    </ligand>
</feature>
<dbReference type="InterPro" id="IPR011009">
    <property type="entry name" value="Kinase-like_dom_sf"/>
</dbReference>
<dbReference type="InterPro" id="IPR017441">
    <property type="entry name" value="Protein_kinase_ATP_BS"/>
</dbReference>
<dbReference type="EMBL" id="JBDFQZ010000006">
    <property type="protein sequence ID" value="KAK9713688.1"/>
    <property type="molecule type" value="Genomic_DNA"/>
</dbReference>
<feature type="transmembrane region" description="Helical" evidence="6">
    <location>
        <begin position="378"/>
        <end position="401"/>
    </location>
</feature>
<evidence type="ECO:0000256" key="5">
    <source>
        <dbReference type="PROSITE-ProRule" id="PRU10141"/>
    </source>
</evidence>
<evidence type="ECO:0000256" key="2">
    <source>
        <dbReference type="ARBA" id="ARBA00022741"/>
    </source>
</evidence>
<dbReference type="FunFam" id="1.10.510.10:FF:000095">
    <property type="entry name" value="protein STRUBBELIG-RECEPTOR FAMILY 8"/>
    <property type="match status" value="1"/>
</dbReference>
<dbReference type="Gene3D" id="1.10.510.10">
    <property type="entry name" value="Transferase(Phosphotransferase) domain 1"/>
    <property type="match status" value="1"/>
</dbReference>
<protein>
    <recommendedName>
        <fullName evidence="7">Protein kinase domain-containing protein</fullName>
    </recommendedName>
</protein>
<keyword evidence="3" id="KW-0418">Kinase</keyword>
<comment type="caution">
    <text evidence="8">The sequence shown here is derived from an EMBL/GenBank/DDBJ whole genome shotgun (WGS) entry which is preliminary data.</text>
</comment>
<evidence type="ECO:0000313" key="8">
    <source>
        <dbReference type="EMBL" id="KAK9713688.1"/>
    </source>
</evidence>
<dbReference type="SUPFAM" id="SSF50985">
    <property type="entry name" value="RCC1/BLIP-II"/>
    <property type="match status" value="1"/>
</dbReference>
<evidence type="ECO:0000256" key="6">
    <source>
        <dbReference type="SAM" id="Phobius"/>
    </source>
</evidence>
<dbReference type="PANTHER" id="PTHR46146">
    <property type="entry name" value="SERINE/THREONINE-PROTEIN KINASE-LIKE PROTEIN CCR4"/>
    <property type="match status" value="1"/>
</dbReference>
<dbReference type="AlphaFoldDB" id="A0AAW1K9N1"/>
<dbReference type="SUPFAM" id="SSF56112">
    <property type="entry name" value="Protein kinase-like (PK-like)"/>
    <property type="match status" value="1"/>
</dbReference>
<reference evidence="8" key="1">
    <citation type="submission" date="2024-03" db="EMBL/GenBank/DDBJ databases">
        <title>WGS assembly of Saponaria officinalis var. Norfolk2.</title>
        <authorList>
            <person name="Jenkins J."/>
            <person name="Shu S."/>
            <person name="Grimwood J."/>
            <person name="Barry K."/>
            <person name="Goodstein D."/>
            <person name="Schmutz J."/>
            <person name="Leebens-Mack J."/>
            <person name="Osbourn A."/>
        </authorList>
    </citation>
    <scope>NUCLEOTIDE SEQUENCE [LARGE SCALE GENOMIC DNA]</scope>
    <source>
        <strain evidence="8">JIC</strain>
    </source>
</reference>
<dbReference type="PROSITE" id="PS50011">
    <property type="entry name" value="PROTEIN_KINASE_DOM"/>
    <property type="match status" value="1"/>
</dbReference>
<dbReference type="InterPro" id="IPR008271">
    <property type="entry name" value="Ser/Thr_kinase_AS"/>
</dbReference>
<proteinExistence type="predicted"/>
<dbReference type="PROSITE" id="PS00107">
    <property type="entry name" value="PROTEIN_KINASE_ATP"/>
    <property type="match status" value="1"/>
</dbReference>
<dbReference type="Gene3D" id="2.130.10.30">
    <property type="entry name" value="Regulator of chromosome condensation 1/beta-lactamase-inhibitor protein II"/>
    <property type="match status" value="1"/>
</dbReference>
<dbReference type="PROSITE" id="PS00108">
    <property type="entry name" value="PROTEIN_KINASE_ST"/>
    <property type="match status" value="1"/>
</dbReference>
<dbReference type="PANTHER" id="PTHR46146:SF4">
    <property type="entry name" value="SERINE_THREONINE-PROTEIN KINASE-LIKE PROTEIN CCR4"/>
    <property type="match status" value="1"/>
</dbReference>
<evidence type="ECO:0000256" key="1">
    <source>
        <dbReference type="ARBA" id="ARBA00022679"/>
    </source>
</evidence>
<dbReference type="CDD" id="cd14066">
    <property type="entry name" value="STKc_IRAK"/>
    <property type="match status" value="1"/>
</dbReference>
<sequence length="789" mass="86824">MAFSLKKIATFVIIIFYFQLFCSQINCLSTVSISITTNQTLICAIIPSILSKTQQSFLNCTSFPSGNPINLNSHKNVSYSRIVGGKGFLCGIRSQNSQSIMDCWRFVDVGSNLIPKIIYKGEILSEIDSGNSHICGIINNHNNNILRCWQWREMKFLKNSPNFSKIAVGNDFVCGLISKNGSIICLGNDNNNVINNYPSGNYSVIKAGLNDACAISLSGKLKCWGNMVGSEPEGVFKDLALGDGKRCALRENGTVFCWGNDGFKMPETLQQTYFIGVVAKESVFCGVVESNYSLVCWGNDVIDENMSVFPSVMPGYCTTECPVCDPLPGYGKFCGDGLMVCQPCVVERGPNAAASPPCTETGSPLCTETGSRKWNGKMIVFLVVGCVGSVCLVGIIVFVLWRYCQGKGCRVHDSGPIEMATNVQGIDTQKSRHEHDDQITELVEPKPLVLEKRLSHMYSVDRGGVLEEFSLDVLLQVTQNFSLECRIGIGSFGSVYHATLDDGREVAIKRAEVLTRSHALGTTRRQEDKDIAFVAELEVLSRLNHKHLVRLHGFYEDANERMLVYEFLNNFTLHDHLHKFKDSSPLASWPNRIKVALDAARGIDYLHAYATPPIIHRDIKPSNILLDDNWTAKVSDFGLSLMGPQDGETHLSLSAAGTLGYVDPEYYKLHQLTTKSDVYSFGVVLLELLSGLKAIHASEDETPRNVVDFMVPYIIRGDIHRVLDVNVPPPTPVEIEAVMLVGDLAVDCVSQEGRNRPSMSSVVSLLERALTACLAQPTLSSSSSETSSR</sequence>